<dbReference type="RefSeq" id="WP_272208938.1">
    <property type="nucleotide sequence ID" value="NZ_JAQOMV010000030.1"/>
</dbReference>
<proteinExistence type="predicted"/>
<comment type="caution">
    <text evidence="1">The sequence shown here is derived from an EMBL/GenBank/DDBJ whole genome shotgun (WGS) entry which is preliminary data.</text>
</comment>
<accession>A0AAJ1HUS9</accession>
<sequence length="287" mass="32991">MRIVNSIYPYPVLSINDPDYQADSSFIVHYRLENATPFKNAVLYADFELHDQVLNEQIELDKAGFYLHIENSRAAFRRLIPVEPGKTQIVFEIDPRYLRQKVEITGFLLAKDTIIGLRNASVNPDLYGPGYVFPDLEPGDPLAVSFTINLDVSDIDSFQNISSIMKVTSHKDKEMKVNNDGDVVYIYLPEKIYQQYVRDQDLPNTSLSIVIMPALLQLLNFMAQPGAEELSDKRWYQVIEKKMQANDFEVEDLYKDPSLSLKVAQVLLEMPLDRAFDEIERLTTDED</sequence>
<dbReference type="AlphaFoldDB" id="A0AAJ1HUS9"/>
<protein>
    <submittedName>
        <fullName evidence="1">Uncharacterized protein</fullName>
    </submittedName>
</protein>
<name>A0AAJ1HUS9_LIMMU</name>
<reference evidence="1" key="1">
    <citation type="submission" date="2023-01" db="EMBL/GenBank/DDBJ databases">
        <title>Genome analysis of 13 Lactobacillus isolated from gut of wild boar.</title>
        <authorList>
            <person name="Papp P."/>
            <person name="Libisch B."/>
            <person name="Nagy T."/>
            <person name="Olasz F."/>
        </authorList>
    </citation>
    <scope>NUCLEOTIDE SEQUENCE</scope>
    <source>
        <strain evidence="1">F146</strain>
    </source>
</reference>
<dbReference type="EMBL" id="JAQONE010000022">
    <property type="protein sequence ID" value="MDC2829791.1"/>
    <property type="molecule type" value="Genomic_DNA"/>
</dbReference>
<gene>
    <name evidence="1" type="ORF">PO250_05645</name>
</gene>
<evidence type="ECO:0000313" key="1">
    <source>
        <dbReference type="EMBL" id="MDC2829791.1"/>
    </source>
</evidence>
<dbReference type="Proteomes" id="UP001220670">
    <property type="component" value="Unassembled WGS sequence"/>
</dbReference>
<organism evidence="1 2">
    <name type="scientific">Limosilactobacillus mucosae</name>
    <name type="common">Lactobacillus mucosae</name>
    <dbReference type="NCBI Taxonomy" id="97478"/>
    <lineage>
        <taxon>Bacteria</taxon>
        <taxon>Bacillati</taxon>
        <taxon>Bacillota</taxon>
        <taxon>Bacilli</taxon>
        <taxon>Lactobacillales</taxon>
        <taxon>Lactobacillaceae</taxon>
        <taxon>Limosilactobacillus</taxon>
    </lineage>
</organism>
<evidence type="ECO:0000313" key="2">
    <source>
        <dbReference type="Proteomes" id="UP001220670"/>
    </source>
</evidence>